<dbReference type="PANTHER" id="PTHR15574:SF21">
    <property type="entry name" value="DDB1- AND CUL4-ASSOCIATED FACTOR 8"/>
    <property type="match status" value="1"/>
</dbReference>
<feature type="repeat" description="WD" evidence="3">
    <location>
        <begin position="343"/>
        <end position="384"/>
    </location>
</feature>
<feature type="compositionally biased region" description="Low complexity" evidence="4">
    <location>
        <begin position="228"/>
        <end position="238"/>
    </location>
</feature>
<evidence type="ECO:0000256" key="4">
    <source>
        <dbReference type="SAM" id="MobiDB-lite"/>
    </source>
</evidence>
<dbReference type="InterPro" id="IPR001680">
    <property type="entry name" value="WD40_rpt"/>
</dbReference>
<evidence type="ECO:0000256" key="2">
    <source>
        <dbReference type="ARBA" id="ARBA00022737"/>
    </source>
</evidence>
<feature type="compositionally biased region" description="Acidic residues" evidence="4">
    <location>
        <begin position="210"/>
        <end position="227"/>
    </location>
</feature>
<evidence type="ECO:0000256" key="1">
    <source>
        <dbReference type="ARBA" id="ARBA00022574"/>
    </source>
</evidence>
<dbReference type="OrthoDB" id="4869960at2759"/>
<name>A0A6P4J3L8_DROKI</name>
<dbReference type="AlphaFoldDB" id="A0A6P4J3L8"/>
<feature type="region of interest" description="Disordered" evidence="4">
    <location>
        <begin position="186"/>
        <end position="270"/>
    </location>
</feature>
<protein>
    <submittedName>
        <fullName evidence="6">DDB1- and CUL4-associated factor 8 isoform X1</fullName>
    </submittedName>
</protein>
<dbReference type="GO" id="GO:0005737">
    <property type="term" value="C:cytoplasm"/>
    <property type="evidence" value="ECO:0007669"/>
    <property type="project" value="TreeGrafter"/>
</dbReference>
<dbReference type="PANTHER" id="PTHR15574">
    <property type="entry name" value="WD REPEAT DOMAIN-CONTAINING FAMILY"/>
    <property type="match status" value="1"/>
</dbReference>
<dbReference type="Pfam" id="PF00400">
    <property type="entry name" value="WD40"/>
    <property type="match status" value="3"/>
</dbReference>
<accession>A0A6P4J3L8</accession>
<dbReference type="InterPro" id="IPR036322">
    <property type="entry name" value="WD40_repeat_dom_sf"/>
</dbReference>
<dbReference type="InterPro" id="IPR045151">
    <property type="entry name" value="DCAF8"/>
</dbReference>
<gene>
    <name evidence="6" type="primary">LOC108079889</name>
</gene>
<evidence type="ECO:0000313" key="6">
    <source>
        <dbReference type="RefSeq" id="XP_017029901.1"/>
    </source>
</evidence>
<dbReference type="Gene3D" id="2.130.10.10">
    <property type="entry name" value="YVTN repeat-like/Quinoprotein amine dehydrogenase"/>
    <property type="match status" value="1"/>
</dbReference>
<feature type="region of interest" description="Disordered" evidence="4">
    <location>
        <begin position="113"/>
        <end position="148"/>
    </location>
</feature>
<dbReference type="SUPFAM" id="SSF50978">
    <property type="entry name" value="WD40 repeat-like"/>
    <property type="match status" value="1"/>
</dbReference>
<feature type="compositionally biased region" description="Basic and acidic residues" evidence="4">
    <location>
        <begin position="63"/>
        <end position="82"/>
    </location>
</feature>
<keyword evidence="2" id="KW-0677">Repeat</keyword>
<dbReference type="PROSITE" id="PS50294">
    <property type="entry name" value="WD_REPEATS_REGION"/>
    <property type="match status" value="1"/>
</dbReference>
<dbReference type="RefSeq" id="XP_017029901.1">
    <property type="nucleotide sequence ID" value="XM_017174412.3"/>
</dbReference>
<evidence type="ECO:0000256" key="3">
    <source>
        <dbReference type="PROSITE-ProRule" id="PRU00221"/>
    </source>
</evidence>
<sequence length="789" mass="87622">MDVDEDSVATGAASARKRQRRNADSGDTSGHVEAEAQQQQQQQIGEEKSVSVDSVGNNNNNNEKGDMMSKERATALEDKQEQPEATPEEEVAGPSYQMCQLSSEAAVAVVANNKRSRTSSAATNDSDYEEEEVAQLLPPIDSDTSHEQVAELLPLTDSDTSPRFNQRHIPRTRSYRRISVELLASVTDSSSDSSSDADDPGEASPLLETADAESEVEEAVQEVEIADDASSSSSSSDSNAIWRQYDFSSDSDSTIEQEDDGVEFHDTEPNAADRETIDFAVTEVMCKCKPAYSWISVQELMQREHNIINRIGWRGGHTSTHSFAQGYYGSRLVIEQMSLLHEMSQHSGCVNCLNFNRSGDLVCSGSDDLNIIVWDWAKNEPRHKFRSGHSMNIFQTKFIDSAGCLDIVSASRDGQVRRAVVPPSGGITKPTRLYSHTDAVHKIVVVPLSRHEVMSAGEDGAIKHFDLRTSTEATTMLRCVHQNRNERGGRRRDRVRLFSIAHHPFAPEFCVSGSDDNLRVYDKRKLTKPVHEMTPRRLQDTAITQITCAVYNHSGSEILASYSDAGIYLYDSRNYTEGETLNCYEGHINSRTIKGVNFFGPRSEYIVSGSDCGNIFFWEKQSAAIVNFMKGDHAGVVNCLEPHPWMPVLATSGLEHKVKIWTPNGPGSVPNEDTLKLVLQRNFRRNVIDTDFDINQFQYFIRQFLESSPGPRRNRRARHSEQEQDTNQLHQHNSNSSSSTTTSNDSSPAHPGSQQQQPRRRSNSNSSDGSNGDGEAAAAALDTLRCRTQ</sequence>
<dbReference type="InterPro" id="IPR015943">
    <property type="entry name" value="WD40/YVTN_repeat-like_dom_sf"/>
</dbReference>
<dbReference type="OMA" id="NECSTML"/>
<keyword evidence="1 3" id="KW-0853">WD repeat</keyword>
<feature type="compositionally biased region" description="Low complexity" evidence="4">
    <location>
        <begin position="733"/>
        <end position="774"/>
    </location>
</feature>
<feature type="region of interest" description="Disordered" evidence="4">
    <location>
        <begin position="1"/>
        <end position="95"/>
    </location>
</feature>
<feature type="region of interest" description="Disordered" evidence="4">
    <location>
        <begin position="708"/>
        <end position="789"/>
    </location>
</feature>
<reference evidence="6" key="1">
    <citation type="submission" date="2025-08" db="UniProtKB">
        <authorList>
            <consortium name="RefSeq"/>
        </authorList>
    </citation>
    <scope>IDENTIFICATION</scope>
    <source>
        <strain evidence="6">14028-0561.14</strain>
        <tissue evidence="6">Whole fly</tissue>
    </source>
</reference>
<keyword evidence="5" id="KW-1185">Reference proteome</keyword>
<proteinExistence type="predicted"/>
<organism evidence="5 6">
    <name type="scientific">Drosophila kikkawai</name>
    <name type="common">Fruit fly</name>
    <dbReference type="NCBI Taxonomy" id="30033"/>
    <lineage>
        <taxon>Eukaryota</taxon>
        <taxon>Metazoa</taxon>
        <taxon>Ecdysozoa</taxon>
        <taxon>Arthropoda</taxon>
        <taxon>Hexapoda</taxon>
        <taxon>Insecta</taxon>
        <taxon>Pterygota</taxon>
        <taxon>Neoptera</taxon>
        <taxon>Endopterygota</taxon>
        <taxon>Diptera</taxon>
        <taxon>Brachycera</taxon>
        <taxon>Muscomorpha</taxon>
        <taxon>Ephydroidea</taxon>
        <taxon>Drosophilidae</taxon>
        <taxon>Drosophila</taxon>
        <taxon>Sophophora</taxon>
    </lineage>
</organism>
<dbReference type="PROSITE" id="PS50082">
    <property type="entry name" value="WD_REPEATS_2"/>
    <property type="match status" value="1"/>
</dbReference>
<dbReference type="SMART" id="SM00320">
    <property type="entry name" value="WD40"/>
    <property type="match status" value="7"/>
</dbReference>
<evidence type="ECO:0000313" key="5">
    <source>
        <dbReference type="Proteomes" id="UP001652661"/>
    </source>
</evidence>
<dbReference type="Proteomes" id="UP001652661">
    <property type="component" value="Chromosome 3L"/>
</dbReference>
<feature type="region of interest" description="Disordered" evidence="4">
    <location>
        <begin position="153"/>
        <end position="172"/>
    </location>
</feature>
<dbReference type="GO" id="GO:0080008">
    <property type="term" value="C:Cul4-RING E3 ubiquitin ligase complex"/>
    <property type="evidence" value="ECO:0007669"/>
    <property type="project" value="TreeGrafter"/>
</dbReference>
<dbReference type="GeneID" id="108079889"/>